<evidence type="ECO:0000256" key="1">
    <source>
        <dbReference type="ARBA" id="ARBA00022729"/>
    </source>
</evidence>
<sequence>MRRAFRLSTYAFVAAACLYAPAQAEDLQFSVYGGYQTAPHSGVDVSDGTSFNAGWEGKSFSTPPYYGARAIWWLENFNYPNLGLSIDYTHAKVYADEKTLATSGWSKFEFTDGLNLVTANALYRFPQEGKRWTPYVGAGVGLNIPHVEVTRPSGTTFGYEVGGVTFQAQAGVDFRITDRWSTFLEYKGNYSLVNVPIDSGDKLKTNIITNAVNLGVSFRF</sequence>
<proteinExistence type="predicted"/>
<gene>
    <name evidence="4" type="ORF">GGQ67_004253</name>
</gene>
<dbReference type="NCBIfam" id="TIGR01414">
    <property type="entry name" value="autotrans_barl"/>
    <property type="match status" value="1"/>
</dbReference>
<evidence type="ECO:0000259" key="3">
    <source>
        <dbReference type="Pfam" id="PF13505"/>
    </source>
</evidence>
<organism evidence="4 5">
    <name type="scientific">Rhizobium metallidurans</name>
    <dbReference type="NCBI Taxonomy" id="1265931"/>
    <lineage>
        <taxon>Bacteria</taxon>
        <taxon>Pseudomonadati</taxon>
        <taxon>Pseudomonadota</taxon>
        <taxon>Alphaproteobacteria</taxon>
        <taxon>Hyphomicrobiales</taxon>
        <taxon>Rhizobiaceae</taxon>
        <taxon>Rhizobium/Agrobacterium group</taxon>
        <taxon>Rhizobium</taxon>
    </lineage>
</organism>
<dbReference type="Proteomes" id="UP000582090">
    <property type="component" value="Unassembled WGS sequence"/>
</dbReference>
<comment type="caution">
    <text evidence="4">The sequence shown here is derived from an EMBL/GenBank/DDBJ whole genome shotgun (WGS) entry which is preliminary data.</text>
</comment>
<dbReference type="Gene3D" id="2.40.160.20">
    <property type="match status" value="1"/>
</dbReference>
<dbReference type="GO" id="GO:0019867">
    <property type="term" value="C:outer membrane"/>
    <property type="evidence" value="ECO:0007669"/>
    <property type="project" value="InterPro"/>
</dbReference>
<feature type="domain" description="Outer membrane protein beta-barrel" evidence="3">
    <location>
        <begin position="11"/>
        <end position="220"/>
    </location>
</feature>
<name>A0A7W6GCZ7_9HYPH</name>
<dbReference type="AlphaFoldDB" id="A0A7W6GCZ7"/>
<protein>
    <submittedName>
        <fullName evidence="4">Lipid A oxidase</fullName>
    </submittedName>
</protein>
<dbReference type="Pfam" id="PF13505">
    <property type="entry name" value="OMP_b-brl"/>
    <property type="match status" value="1"/>
</dbReference>
<dbReference type="PROSITE" id="PS51257">
    <property type="entry name" value="PROKAR_LIPOPROTEIN"/>
    <property type="match status" value="1"/>
</dbReference>
<dbReference type="SUPFAM" id="SSF56925">
    <property type="entry name" value="OMPA-like"/>
    <property type="match status" value="1"/>
</dbReference>
<feature type="chain" id="PRO_5030997861" evidence="2">
    <location>
        <begin position="25"/>
        <end position="220"/>
    </location>
</feature>
<reference evidence="4 5" key="1">
    <citation type="submission" date="2020-08" db="EMBL/GenBank/DDBJ databases">
        <title>Genomic Encyclopedia of Type Strains, Phase IV (KMG-IV): sequencing the most valuable type-strain genomes for metagenomic binning, comparative biology and taxonomic classification.</title>
        <authorList>
            <person name="Goeker M."/>
        </authorList>
    </citation>
    <scope>NUCLEOTIDE SEQUENCE [LARGE SCALE GENOMIC DNA]</scope>
    <source>
        <strain evidence="4 5">DSM 26575</strain>
    </source>
</reference>
<keyword evidence="1 2" id="KW-0732">Signal</keyword>
<keyword evidence="5" id="KW-1185">Reference proteome</keyword>
<evidence type="ECO:0000313" key="4">
    <source>
        <dbReference type="EMBL" id="MBB3966565.1"/>
    </source>
</evidence>
<evidence type="ECO:0000256" key="2">
    <source>
        <dbReference type="SAM" id="SignalP"/>
    </source>
</evidence>
<dbReference type="EMBL" id="JACIDW010000019">
    <property type="protein sequence ID" value="MBB3966565.1"/>
    <property type="molecule type" value="Genomic_DNA"/>
</dbReference>
<dbReference type="InterPro" id="IPR006315">
    <property type="entry name" value="OM_autotransptr_brl_dom"/>
</dbReference>
<accession>A0A7W6GCZ7</accession>
<evidence type="ECO:0000313" key="5">
    <source>
        <dbReference type="Proteomes" id="UP000582090"/>
    </source>
</evidence>
<feature type="signal peptide" evidence="2">
    <location>
        <begin position="1"/>
        <end position="24"/>
    </location>
</feature>
<dbReference type="InterPro" id="IPR011250">
    <property type="entry name" value="OMP/PagP_B-barrel"/>
</dbReference>
<dbReference type="RefSeq" id="WP_183902044.1">
    <property type="nucleotide sequence ID" value="NZ_JACIDW010000019.1"/>
</dbReference>
<dbReference type="InterPro" id="IPR027385">
    <property type="entry name" value="Beta-barrel_OMP"/>
</dbReference>